<sequence>MALSQLLHVAAACIITIEVFLRLAWSKFRLYIAHGGNFRNQNGVVMKAVPKESRFLRFTHGREISNEGKMMAGEDPYILWNSGNAEIVLHTPEHMKGLYCREAGEHGKAQNMNMGHYFGRIMGKAVGVLNGQAWKTTRRVFDPHLSWAKAIASQKDLSQIVKDWVRDLEASSDSSEQHPQTNFSIQVDAATAVRTLPFKLIALALYGESLTNEAWVELLRLNSMHEKVVSTTFFGSLERSKWYCSLPTNSKTEMDSFEVQWRDWNSKIIEAANIEGKNCPVATMYRSVDDGTVPLLEFLHTIDEILFANIDVTAGVLAFLMINLAINSETQTELREEILSRALDGKESIDRYFKQSDTLLDYTCTESVRLAPAAWFSLPEYATNELTISGYKIPAGVPFIVDWARLNTQSPVWNPPDSKITGAQFYPRRFANLASKDHRWSFLRFGIGSRKCIGKNFSPVMMKVFLIELLQQFELSVNDGEQVETRRDRFTVTPKKTVKLSKISQKLYLV</sequence>
<evidence type="ECO:0000256" key="2">
    <source>
        <dbReference type="ARBA" id="ARBA00022723"/>
    </source>
</evidence>
<dbReference type="PROSITE" id="PS00086">
    <property type="entry name" value="CYTOCHROME_P450"/>
    <property type="match status" value="1"/>
</dbReference>
<keyword evidence="3 7" id="KW-0560">Oxidoreductase</keyword>
<protein>
    <submittedName>
        <fullName evidence="8">Cytochrome P450</fullName>
    </submittedName>
</protein>
<comment type="similarity">
    <text evidence="7">Belongs to the cytochrome P450 family.</text>
</comment>
<dbReference type="SUPFAM" id="SSF48264">
    <property type="entry name" value="Cytochrome P450"/>
    <property type="match status" value="1"/>
</dbReference>
<keyword evidence="5 7" id="KW-0503">Monooxygenase</keyword>
<evidence type="ECO:0000256" key="3">
    <source>
        <dbReference type="ARBA" id="ARBA00023002"/>
    </source>
</evidence>
<keyword evidence="6 7" id="KW-0349">Heme</keyword>
<accession>A0A6A6UAM1</accession>
<reference evidence="8" key="1">
    <citation type="journal article" date="2020" name="Stud. Mycol.">
        <title>101 Dothideomycetes genomes: a test case for predicting lifestyles and emergence of pathogens.</title>
        <authorList>
            <person name="Haridas S."/>
            <person name="Albert R."/>
            <person name="Binder M."/>
            <person name="Bloem J."/>
            <person name="Labutti K."/>
            <person name="Salamov A."/>
            <person name="Andreopoulos B."/>
            <person name="Baker S."/>
            <person name="Barry K."/>
            <person name="Bills G."/>
            <person name="Bluhm B."/>
            <person name="Cannon C."/>
            <person name="Castanera R."/>
            <person name="Culley D."/>
            <person name="Daum C."/>
            <person name="Ezra D."/>
            <person name="Gonzalez J."/>
            <person name="Henrissat B."/>
            <person name="Kuo A."/>
            <person name="Liang C."/>
            <person name="Lipzen A."/>
            <person name="Lutzoni F."/>
            <person name="Magnuson J."/>
            <person name="Mondo S."/>
            <person name="Nolan M."/>
            <person name="Ohm R."/>
            <person name="Pangilinan J."/>
            <person name="Park H.-J."/>
            <person name="Ramirez L."/>
            <person name="Alfaro M."/>
            <person name="Sun H."/>
            <person name="Tritt A."/>
            <person name="Yoshinaga Y."/>
            <person name="Zwiers L.-H."/>
            <person name="Turgeon B."/>
            <person name="Goodwin S."/>
            <person name="Spatafora J."/>
            <person name="Crous P."/>
            <person name="Grigoriev I."/>
        </authorList>
    </citation>
    <scope>NUCLEOTIDE SEQUENCE</scope>
    <source>
        <strain evidence="8">CBS 115976</strain>
    </source>
</reference>
<dbReference type="PANTHER" id="PTHR24303:SF31">
    <property type="entry name" value="CYTOCHROME P450 307A1-RELATED"/>
    <property type="match status" value="1"/>
</dbReference>
<evidence type="ECO:0000256" key="5">
    <source>
        <dbReference type="ARBA" id="ARBA00023033"/>
    </source>
</evidence>
<dbReference type="EMBL" id="MU004235">
    <property type="protein sequence ID" value="KAF2669309.1"/>
    <property type="molecule type" value="Genomic_DNA"/>
</dbReference>
<dbReference type="Gene3D" id="1.10.630.10">
    <property type="entry name" value="Cytochrome P450"/>
    <property type="match status" value="1"/>
</dbReference>
<evidence type="ECO:0000256" key="6">
    <source>
        <dbReference type="PIRSR" id="PIRSR602401-1"/>
    </source>
</evidence>
<dbReference type="InterPro" id="IPR001128">
    <property type="entry name" value="Cyt_P450"/>
</dbReference>
<dbReference type="Proteomes" id="UP000799302">
    <property type="component" value="Unassembled WGS sequence"/>
</dbReference>
<dbReference type="GO" id="GO:0005506">
    <property type="term" value="F:iron ion binding"/>
    <property type="evidence" value="ECO:0007669"/>
    <property type="project" value="InterPro"/>
</dbReference>
<comment type="cofactor">
    <cofactor evidence="1 6">
        <name>heme</name>
        <dbReference type="ChEBI" id="CHEBI:30413"/>
    </cofactor>
</comment>
<proteinExistence type="inferred from homology"/>
<evidence type="ECO:0000313" key="9">
    <source>
        <dbReference type="Proteomes" id="UP000799302"/>
    </source>
</evidence>
<gene>
    <name evidence="8" type="ORF">BT63DRAFT_479167</name>
</gene>
<evidence type="ECO:0000256" key="7">
    <source>
        <dbReference type="RuleBase" id="RU000461"/>
    </source>
</evidence>
<dbReference type="GO" id="GO:0016705">
    <property type="term" value="F:oxidoreductase activity, acting on paired donors, with incorporation or reduction of molecular oxygen"/>
    <property type="evidence" value="ECO:0007669"/>
    <property type="project" value="InterPro"/>
</dbReference>
<feature type="binding site" description="axial binding residue" evidence="6">
    <location>
        <position position="452"/>
    </location>
    <ligand>
        <name>heme</name>
        <dbReference type="ChEBI" id="CHEBI:30413"/>
    </ligand>
    <ligandPart>
        <name>Fe</name>
        <dbReference type="ChEBI" id="CHEBI:18248"/>
    </ligandPart>
</feature>
<dbReference type="PANTHER" id="PTHR24303">
    <property type="entry name" value="HEME-BINDING MONOOXYGENASE FAMILY"/>
    <property type="match status" value="1"/>
</dbReference>
<dbReference type="GO" id="GO:0004497">
    <property type="term" value="F:monooxygenase activity"/>
    <property type="evidence" value="ECO:0007669"/>
    <property type="project" value="UniProtKB-KW"/>
</dbReference>
<evidence type="ECO:0000256" key="4">
    <source>
        <dbReference type="ARBA" id="ARBA00023004"/>
    </source>
</evidence>
<organism evidence="8 9">
    <name type="scientific">Microthyrium microscopicum</name>
    <dbReference type="NCBI Taxonomy" id="703497"/>
    <lineage>
        <taxon>Eukaryota</taxon>
        <taxon>Fungi</taxon>
        <taxon>Dikarya</taxon>
        <taxon>Ascomycota</taxon>
        <taxon>Pezizomycotina</taxon>
        <taxon>Dothideomycetes</taxon>
        <taxon>Dothideomycetes incertae sedis</taxon>
        <taxon>Microthyriales</taxon>
        <taxon>Microthyriaceae</taxon>
        <taxon>Microthyrium</taxon>
    </lineage>
</organism>
<name>A0A6A6UAM1_9PEZI</name>
<dbReference type="InterPro" id="IPR017972">
    <property type="entry name" value="Cyt_P450_CS"/>
</dbReference>
<dbReference type="InterPro" id="IPR002401">
    <property type="entry name" value="Cyt_P450_E_grp-I"/>
</dbReference>
<dbReference type="InterPro" id="IPR036396">
    <property type="entry name" value="Cyt_P450_sf"/>
</dbReference>
<keyword evidence="9" id="KW-1185">Reference proteome</keyword>
<dbReference type="Pfam" id="PF00067">
    <property type="entry name" value="p450"/>
    <property type="match status" value="1"/>
</dbReference>
<dbReference type="OrthoDB" id="2789670at2759"/>
<dbReference type="GO" id="GO:0020037">
    <property type="term" value="F:heme binding"/>
    <property type="evidence" value="ECO:0007669"/>
    <property type="project" value="InterPro"/>
</dbReference>
<evidence type="ECO:0000313" key="8">
    <source>
        <dbReference type="EMBL" id="KAF2669309.1"/>
    </source>
</evidence>
<evidence type="ECO:0000256" key="1">
    <source>
        <dbReference type="ARBA" id="ARBA00001971"/>
    </source>
</evidence>
<keyword evidence="4 6" id="KW-0408">Iron</keyword>
<dbReference type="AlphaFoldDB" id="A0A6A6UAM1"/>
<keyword evidence="2 6" id="KW-0479">Metal-binding</keyword>
<dbReference type="PRINTS" id="PR00463">
    <property type="entry name" value="EP450I"/>
</dbReference>